<dbReference type="InterPro" id="IPR051453">
    <property type="entry name" value="MBL_Glyoxalase_II"/>
</dbReference>
<dbReference type="PANTHER" id="PTHR46233">
    <property type="entry name" value="HYDROXYACYLGLUTATHIONE HYDROLASE GLOC"/>
    <property type="match status" value="1"/>
</dbReference>
<dbReference type="Proteomes" id="UP000250166">
    <property type="component" value="Unassembled WGS sequence"/>
</dbReference>
<dbReference type="Pfam" id="PF00753">
    <property type="entry name" value="Lactamase_B"/>
    <property type="match status" value="1"/>
</dbReference>
<dbReference type="GO" id="GO:0046872">
    <property type="term" value="F:metal ion binding"/>
    <property type="evidence" value="ECO:0007669"/>
    <property type="project" value="UniProtKB-KW"/>
</dbReference>
<feature type="domain" description="Metallo-beta-lactamase" evidence="5">
    <location>
        <begin position="22"/>
        <end position="192"/>
    </location>
</feature>
<organism evidence="6 7">
    <name type="scientific">Helicobacter fennelliae</name>
    <dbReference type="NCBI Taxonomy" id="215"/>
    <lineage>
        <taxon>Bacteria</taxon>
        <taxon>Pseudomonadati</taxon>
        <taxon>Campylobacterota</taxon>
        <taxon>Epsilonproteobacteria</taxon>
        <taxon>Campylobacterales</taxon>
        <taxon>Helicobacteraceae</taxon>
        <taxon>Helicobacter</taxon>
    </lineage>
</organism>
<protein>
    <submittedName>
        <fullName evidence="6">Putative hydrolase</fullName>
    </submittedName>
</protein>
<accession>A0A2X3BGN6</accession>
<evidence type="ECO:0000313" key="6">
    <source>
        <dbReference type="EMBL" id="SQB98466.1"/>
    </source>
</evidence>
<evidence type="ECO:0000256" key="2">
    <source>
        <dbReference type="ARBA" id="ARBA00022723"/>
    </source>
</evidence>
<dbReference type="InterPro" id="IPR001279">
    <property type="entry name" value="Metallo-B-lactamas"/>
</dbReference>
<name>A0A2X3BGN6_9HELI</name>
<evidence type="ECO:0000256" key="3">
    <source>
        <dbReference type="ARBA" id="ARBA00022801"/>
    </source>
</evidence>
<dbReference type="RefSeq" id="WP_023948882.1">
    <property type="nucleotide sequence ID" value="NZ_JAERIV010000010.1"/>
</dbReference>
<dbReference type="PANTHER" id="PTHR46233:SF3">
    <property type="entry name" value="HYDROXYACYLGLUTATHIONE HYDROLASE GLOC"/>
    <property type="match status" value="1"/>
</dbReference>
<dbReference type="InterPro" id="IPR036866">
    <property type="entry name" value="RibonucZ/Hydroxyglut_hydro"/>
</dbReference>
<evidence type="ECO:0000256" key="4">
    <source>
        <dbReference type="ARBA" id="ARBA00022833"/>
    </source>
</evidence>
<gene>
    <name evidence="6" type="ORF">NCTC13102_00925</name>
</gene>
<dbReference type="EMBL" id="UAWL01000006">
    <property type="protein sequence ID" value="SQB98466.1"/>
    <property type="molecule type" value="Genomic_DNA"/>
</dbReference>
<dbReference type="GO" id="GO:0016787">
    <property type="term" value="F:hydrolase activity"/>
    <property type="evidence" value="ECO:0007669"/>
    <property type="project" value="UniProtKB-KW"/>
</dbReference>
<evidence type="ECO:0000313" key="7">
    <source>
        <dbReference type="Proteomes" id="UP000250166"/>
    </source>
</evidence>
<dbReference type="AlphaFoldDB" id="A0A2X3BGN6"/>
<dbReference type="SUPFAM" id="SSF56281">
    <property type="entry name" value="Metallo-hydrolase/oxidoreductase"/>
    <property type="match status" value="1"/>
</dbReference>
<dbReference type="SMART" id="SM00849">
    <property type="entry name" value="Lactamase_B"/>
    <property type="match status" value="1"/>
</dbReference>
<dbReference type="Gene3D" id="3.60.15.10">
    <property type="entry name" value="Ribonuclease Z/Hydroxyacylglutathione hydrolase-like"/>
    <property type="match status" value="1"/>
</dbReference>
<keyword evidence="3 6" id="KW-0378">Hydrolase</keyword>
<dbReference type="CDD" id="cd06262">
    <property type="entry name" value="metallo-hydrolase-like_MBL-fold"/>
    <property type="match status" value="1"/>
</dbReference>
<sequence length="212" mass="23906">MQTKHNHSSHFSHLCKAFGIYQTNCYIIQTKKGEFIIDPGENSTQWILSQVKNPLAILITHGHFDHIFGLATLHQALPNLPIYAPQADAFMLESDCFDTGLTPCAPSYMVACDKNEQVLEIEGIKVSYLHFPGHTPGCSVIVIGGAMYSGDFIFKRSIGRYDFPYSSANDMRDSLQRFSELKLEDMEILPGHGESTRLCFEQNNAKLWSERI</sequence>
<evidence type="ECO:0000259" key="5">
    <source>
        <dbReference type="SMART" id="SM00849"/>
    </source>
</evidence>
<comment type="cofactor">
    <cofactor evidence="1">
        <name>Zn(2+)</name>
        <dbReference type="ChEBI" id="CHEBI:29105"/>
    </cofactor>
</comment>
<reference evidence="6 7" key="1">
    <citation type="submission" date="2018-06" db="EMBL/GenBank/DDBJ databases">
        <authorList>
            <consortium name="Pathogen Informatics"/>
            <person name="Doyle S."/>
        </authorList>
    </citation>
    <scope>NUCLEOTIDE SEQUENCE [LARGE SCALE GENOMIC DNA]</scope>
    <source>
        <strain evidence="6 7">NCTC13102</strain>
    </source>
</reference>
<proteinExistence type="predicted"/>
<keyword evidence="2" id="KW-0479">Metal-binding</keyword>
<keyword evidence="4" id="KW-0862">Zinc</keyword>
<evidence type="ECO:0000256" key="1">
    <source>
        <dbReference type="ARBA" id="ARBA00001947"/>
    </source>
</evidence>